<evidence type="ECO:0000313" key="1">
    <source>
        <dbReference type="EMBL" id="RNA07029.1"/>
    </source>
</evidence>
<dbReference type="AlphaFoldDB" id="A0A3M7Q715"/>
<sequence>MTNMRMNGTTVRMAMANMSRKRRAVWLDVQYLEDVWLVRLEMPFISAILSVKIAKFSQELDWYNVRRTNKYMRQFQSDFRIILV</sequence>
<dbReference type="EMBL" id="REGN01007191">
    <property type="protein sequence ID" value="RNA07029.1"/>
    <property type="molecule type" value="Genomic_DNA"/>
</dbReference>
<gene>
    <name evidence="1" type="ORF">BpHYR1_024292</name>
</gene>
<name>A0A3M7Q715_BRAPC</name>
<accession>A0A3M7Q715</accession>
<proteinExistence type="predicted"/>
<comment type="caution">
    <text evidence="1">The sequence shown here is derived from an EMBL/GenBank/DDBJ whole genome shotgun (WGS) entry which is preliminary data.</text>
</comment>
<evidence type="ECO:0000313" key="2">
    <source>
        <dbReference type="Proteomes" id="UP000276133"/>
    </source>
</evidence>
<protein>
    <submittedName>
        <fullName evidence="1">Uncharacterized protein</fullName>
    </submittedName>
</protein>
<organism evidence="1 2">
    <name type="scientific">Brachionus plicatilis</name>
    <name type="common">Marine rotifer</name>
    <name type="synonym">Brachionus muelleri</name>
    <dbReference type="NCBI Taxonomy" id="10195"/>
    <lineage>
        <taxon>Eukaryota</taxon>
        <taxon>Metazoa</taxon>
        <taxon>Spiralia</taxon>
        <taxon>Gnathifera</taxon>
        <taxon>Rotifera</taxon>
        <taxon>Eurotatoria</taxon>
        <taxon>Monogononta</taxon>
        <taxon>Pseudotrocha</taxon>
        <taxon>Ploima</taxon>
        <taxon>Brachionidae</taxon>
        <taxon>Brachionus</taxon>
    </lineage>
</organism>
<reference evidence="1 2" key="1">
    <citation type="journal article" date="2018" name="Sci. Rep.">
        <title>Genomic signatures of local adaptation to the degree of environmental predictability in rotifers.</title>
        <authorList>
            <person name="Franch-Gras L."/>
            <person name="Hahn C."/>
            <person name="Garcia-Roger E.M."/>
            <person name="Carmona M.J."/>
            <person name="Serra M."/>
            <person name="Gomez A."/>
        </authorList>
    </citation>
    <scope>NUCLEOTIDE SEQUENCE [LARGE SCALE GENOMIC DNA]</scope>
    <source>
        <strain evidence="1">HYR1</strain>
    </source>
</reference>
<dbReference type="Proteomes" id="UP000276133">
    <property type="component" value="Unassembled WGS sequence"/>
</dbReference>
<keyword evidence="2" id="KW-1185">Reference proteome</keyword>